<accession>A0A7W8WZX2</accession>
<feature type="compositionally biased region" description="Acidic residues" evidence="1">
    <location>
        <begin position="184"/>
        <end position="194"/>
    </location>
</feature>
<feature type="transmembrane region" description="Helical" evidence="2">
    <location>
        <begin position="6"/>
        <end position="27"/>
    </location>
</feature>
<evidence type="ECO:0000256" key="1">
    <source>
        <dbReference type="SAM" id="MobiDB-lite"/>
    </source>
</evidence>
<feature type="compositionally biased region" description="Basic and acidic residues" evidence="1">
    <location>
        <begin position="58"/>
        <end position="68"/>
    </location>
</feature>
<dbReference type="RefSeq" id="WP_183664161.1">
    <property type="nucleotide sequence ID" value="NZ_BAAARH010000015.1"/>
</dbReference>
<keyword evidence="2" id="KW-0812">Transmembrane</keyword>
<feature type="region of interest" description="Disordered" evidence="1">
    <location>
        <begin position="365"/>
        <end position="433"/>
    </location>
</feature>
<feature type="compositionally biased region" description="Basic and acidic residues" evidence="1">
    <location>
        <begin position="404"/>
        <end position="433"/>
    </location>
</feature>
<gene>
    <name evidence="3" type="ORF">HD598_000940</name>
</gene>
<sequence length="433" mass="47104">MTQEQIMWLVIAVVVLLLLIWLISSIVNKKKKAQAERDRVEAARLREEAQAREIDLKEKENAARRAELEASEAEVQAARRRQEAAALSSEADDSRSELAQLQEQADTLDPDVDTPRSRRELREARKSAAGTETDAGVAGAAGVAGVAGVAAANSSQNDDAAYVASDEPVAEESTSGRYVSETVEPSEQDPFEDISTDRDESASDSSDTNPFVEEDDDWTREVESNSYAADAFRDDDPALETPAEAESREEVSNDEVSRVVEPTESTVVVDEAPEDGPATATADPVVASPAFVEEDDDWTRDVESNSYAADAFRDDDPALETPAEASATTSSLETNSGDVDSPVESYPVADETTVVDDEDRVIGRYRFDDADGNGIDDEWDDAAGENPDQPRTLGEQLVAEAEEERTVLEEHGIDPDAENAREQLRRDEEGRTS</sequence>
<feature type="compositionally biased region" description="Basic and acidic residues" evidence="1">
    <location>
        <begin position="113"/>
        <end position="126"/>
    </location>
</feature>
<protein>
    <submittedName>
        <fullName evidence="3">Uncharacterized protein YlxW (UPF0749 family)</fullName>
    </submittedName>
</protein>
<evidence type="ECO:0000313" key="4">
    <source>
        <dbReference type="Proteomes" id="UP000580797"/>
    </source>
</evidence>
<proteinExistence type="predicted"/>
<feature type="compositionally biased region" description="Low complexity" evidence="1">
    <location>
        <begin position="151"/>
        <end position="161"/>
    </location>
</feature>
<reference evidence="3 4" key="1">
    <citation type="submission" date="2020-08" db="EMBL/GenBank/DDBJ databases">
        <title>Sequencing the genomes of 1000 actinobacteria strains.</title>
        <authorList>
            <person name="Klenk H.-P."/>
        </authorList>
    </citation>
    <scope>NUCLEOTIDE SEQUENCE [LARGE SCALE GENOMIC DNA]</scope>
    <source>
        <strain evidence="3 4">DSM 105783</strain>
    </source>
</reference>
<comment type="caution">
    <text evidence="3">The sequence shown here is derived from an EMBL/GenBank/DDBJ whole genome shotgun (WGS) entry which is preliminary data.</text>
</comment>
<evidence type="ECO:0000256" key="2">
    <source>
        <dbReference type="SAM" id="Phobius"/>
    </source>
</evidence>
<keyword evidence="2" id="KW-0472">Membrane</keyword>
<dbReference type="AlphaFoldDB" id="A0A7W8WZX2"/>
<evidence type="ECO:0000313" key="3">
    <source>
        <dbReference type="EMBL" id="MBB5512253.1"/>
    </source>
</evidence>
<dbReference type="Proteomes" id="UP000580797">
    <property type="component" value="Unassembled WGS sequence"/>
</dbReference>
<dbReference type="EMBL" id="JACHDR010000001">
    <property type="protein sequence ID" value="MBB5512253.1"/>
    <property type="molecule type" value="Genomic_DNA"/>
</dbReference>
<name>A0A7W8WZX2_9MICC</name>
<feature type="region of interest" description="Disordered" evidence="1">
    <location>
        <begin position="58"/>
        <end position="138"/>
    </location>
</feature>
<keyword evidence="2" id="KW-1133">Transmembrane helix</keyword>
<feature type="compositionally biased region" description="Basic and acidic residues" evidence="1">
    <location>
        <begin position="245"/>
        <end position="258"/>
    </location>
</feature>
<organism evidence="3 4">
    <name type="scientific">Neomicrococcus aestuarii</name>
    <dbReference type="NCBI Taxonomy" id="556325"/>
    <lineage>
        <taxon>Bacteria</taxon>
        <taxon>Bacillati</taxon>
        <taxon>Actinomycetota</taxon>
        <taxon>Actinomycetes</taxon>
        <taxon>Micrococcales</taxon>
        <taxon>Micrococcaceae</taxon>
        <taxon>Neomicrococcus</taxon>
    </lineage>
</organism>
<feature type="compositionally biased region" description="Acidic residues" evidence="1">
    <location>
        <begin position="370"/>
        <end position="383"/>
    </location>
</feature>
<feature type="compositionally biased region" description="Polar residues" evidence="1">
    <location>
        <begin position="326"/>
        <end position="338"/>
    </location>
</feature>
<feature type="region of interest" description="Disordered" evidence="1">
    <location>
        <begin position="151"/>
        <end position="353"/>
    </location>
</feature>